<protein>
    <submittedName>
        <fullName evidence="3">Uncharacterized protein</fullName>
    </submittedName>
</protein>
<feature type="transmembrane region" description="Helical" evidence="2">
    <location>
        <begin position="43"/>
        <end position="62"/>
    </location>
</feature>
<evidence type="ECO:0000256" key="2">
    <source>
        <dbReference type="SAM" id="Phobius"/>
    </source>
</evidence>
<evidence type="ECO:0000313" key="4">
    <source>
        <dbReference type="Proteomes" id="UP000007844"/>
    </source>
</evidence>
<keyword evidence="2" id="KW-0812">Transmembrane</keyword>
<dbReference type="STRING" id="690850.Desaf_3589"/>
<evidence type="ECO:0000256" key="1">
    <source>
        <dbReference type="SAM" id="MobiDB-lite"/>
    </source>
</evidence>
<dbReference type="KEGG" id="daf:Desaf_3589"/>
<dbReference type="AlphaFoldDB" id="F3YYP2"/>
<name>F3YYP2_DESAF</name>
<dbReference type="RefSeq" id="WP_014261482.1">
    <property type="nucleotide sequence ID" value="NC_016629.1"/>
</dbReference>
<proteinExistence type="predicted"/>
<sequence>MIYLHLLGWTLGVLGLLGIILGLRKPALILFWLSPGRRTKPLALAFCVCLGLLGAFLAISGLPQTEMPETAMPDTSAPSSQEDASTLAGDPNMATPKPASPAKSPLAQTGVRASKPPIAKPTSTTRTKTEPTPPPLTPAQERAQEAIISQNRCLTASGYMMAQSYELLVQAEGLLQAGNKTALKDLESRGSARRLPPGVEVPLWDQDLAHGLVKFLIPGEEILYWTRLQAVECNL</sequence>
<evidence type="ECO:0000313" key="3">
    <source>
        <dbReference type="EMBL" id="EGJ51868.1"/>
    </source>
</evidence>
<keyword evidence="4" id="KW-1185">Reference proteome</keyword>
<gene>
    <name evidence="3" type="ORF">Desaf_3589</name>
</gene>
<reference evidence="3 4" key="1">
    <citation type="journal article" date="2011" name="J. Bacteriol.">
        <title>Genome sequence of the mercury-methylating and pleomorphic Desulfovibrio africanus Strain Walvis Bay.</title>
        <authorList>
            <person name="Brown S.D."/>
            <person name="Wall J.D."/>
            <person name="Kucken A.M."/>
            <person name="Gilmour C.C."/>
            <person name="Podar M."/>
            <person name="Brandt C.C."/>
            <person name="Teshima H."/>
            <person name="Detter J.C."/>
            <person name="Han C.S."/>
            <person name="Land M.L."/>
            <person name="Lucas S."/>
            <person name="Han J."/>
            <person name="Pennacchio L."/>
            <person name="Nolan M."/>
            <person name="Pitluck S."/>
            <person name="Woyke T."/>
            <person name="Goodwin L."/>
            <person name="Palumbo A.V."/>
            <person name="Elias D.A."/>
        </authorList>
    </citation>
    <scope>NUCLEOTIDE SEQUENCE [LARGE SCALE GENOMIC DNA]</scope>
    <source>
        <strain evidence="3 4">Walvis Bay</strain>
    </source>
</reference>
<organism evidence="3 4">
    <name type="scientific">Desulfocurvibacter africanus subsp. africanus str. Walvis Bay</name>
    <dbReference type="NCBI Taxonomy" id="690850"/>
    <lineage>
        <taxon>Bacteria</taxon>
        <taxon>Pseudomonadati</taxon>
        <taxon>Thermodesulfobacteriota</taxon>
        <taxon>Desulfovibrionia</taxon>
        <taxon>Desulfovibrionales</taxon>
        <taxon>Desulfovibrionaceae</taxon>
        <taxon>Desulfocurvibacter</taxon>
    </lineage>
</organism>
<feature type="compositionally biased region" description="Low complexity" evidence="1">
    <location>
        <begin position="96"/>
        <end position="105"/>
    </location>
</feature>
<keyword evidence="2" id="KW-1133">Transmembrane helix</keyword>
<keyword evidence="2" id="KW-0472">Membrane</keyword>
<dbReference type="EMBL" id="CP003221">
    <property type="protein sequence ID" value="EGJ51868.1"/>
    <property type="molecule type" value="Genomic_DNA"/>
</dbReference>
<feature type="region of interest" description="Disordered" evidence="1">
    <location>
        <begin position="67"/>
        <end position="139"/>
    </location>
</feature>
<dbReference type="Proteomes" id="UP000007844">
    <property type="component" value="Chromosome"/>
</dbReference>
<accession>F3YYP2</accession>
<feature type="transmembrane region" description="Helical" evidence="2">
    <location>
        <begin position="6"/>
        <end position="23"/>
    </location>
</feature>
<dbReference type="HOGENOM" id="CLU_1178695_0_0_7"/>